<evidence type="ECO:0000313" key="1">
    <source>
        <dbReference type="EMBL" id="RHN69912.1"/>
    </source>
</evidence>
<comment type="caution">
    <text evidence="1">The sequence shown here is derived from an EMBL/GenBank/DDBJ whole genome shotgun (WGS) entry which is preliminary data.</text>
</comment>
<accession>A0A396IWJ3</accession>
<name>A0A396IWJ3_MEDTR</name>
<sequence>MKSDVILCTKLIKERILDGLSLGAKERDFELIQYENTKIRRQKYVYPKVRSLARPVLALARLCHPPESLLLLLLRF</sequence>
<organism evidence="1 2">
    <name type="scientific">Medicago truncatula</name>
    <name type="common">Barrel medic</name>
    <name type="synonym">Medicago tribuloides</name>
    <dbReference type="NCBI Taxonomy" id="3880"/>
    <lineage>
        <taxon>Eukaryota</taxon>
        <taxon>Viridiplantae</taxon>
        <taxon>Streptophyta</taxon>
        <taxon>Embryophyta</taxon>
        <taxon>Tracheophyta</taxon>
        <taxon>Spermatophyta</taxon>
        <taxon>Magnoliopsida</taxon>
        <taxon>eudicotyledons</taxon>
        <taxon>Gunneridae</taxon>
        <taxon>Pentapetalae</taxon>
        <taxon>rosids</taxon>
        <taxon>fabids</taxon>
        <taxon>Fabales</taxon>
        <taxon>Fabaceae</taxon>
        <taxon>Papilionoideae</taxon>
        <taxon>50 kb inversion clade</taxon>
        <taxon>NPAAA clade</taxon>
        <taxon>Hologalegina</taxon>
        <taxon>IRL clade</taxon>
        <taxon>Trifolieae</taxon>
        <taxon>Medicago</taxon>
    </lineage>
</organism>
<gene>
    <name evidence="1" type="ORF">MtrunA17_Chr3g0129931</name>
</gene>
<protein>
    <submittedName>
        <fullName evidence="1">Uncharacterized protein</fullName>
    </submittedName>
</protein>
<proteinExistence type="predicted"/>
<dbReference type="Gramene" id="rna18445">
    <property type="protein sequence ID" value="RHN69912.1"/>
    <property type="gene ID" value="gene18445"/>
</dbReference>
<evidence type="ECO:0000313" key="2">
    <source>
        <dbReference type="Proteomes" id="UP000265566"/>
    </source>
</evidence>
<dbReference type="AlphaFoldDB" id="A0A396IWJ3"/>
<dbReference type="EMBL" id="PSQE01000003">
    <property type="protein sequence ID" value="RHN69912.1"/>
    <property type="molecule type" value="Genomic_DNA"/>
</dbReference>
<dbReference type="Proteomes" id="UP000265566">
    <property type="component" value="Chromosome 3"/>
</dbReference>
<reference evidence="2" key="1">
    <citation type="journal article" date="2018" name="Nat. Plants">
        <title>Whole-genome landscape of Medicago truncatula symbiotic genes.</title>
        <authorList>
            <person name="Pecrix Y."/>
            <person name="Staton S.E."/>
            <person name="Sallet E."/>
            <person name="Lelandais-Briere C."/>
            <person name="Moreau S."/>
            <person name="Carrere S."/>
            <person name="Blein T."/>
            <person name="Jardinaud M.F."/>
            <person name="Latrasse D."/>
            <person name="Zouine M."/>
            <person name="Zahm M."/>
            <person name="Kreplak J."/>
            <person name="Mayjonade B."/>
            <person name="Satge C."/>
            <person name="Perez M."/>
            <person name="Cauet S."/>
            <person name="Marande W."/>
            <person name="Chantry-Darmon C."/>
            <person name="Lopez-Roques C."/>
            <person name="Bouchez O."/>
            <person name="Berard A."/>
            <person name="Debelle F."/>
            <person name="Munos S."/>
            <person name="Bendahmane A."/>
            <person name="Berges H."/>
            <person name="Niebel A."/>
            <person name="Buitink J."/>
            <person name="Frugier F."/>
            <person name="Benhamed M."/>
            <person name="Crespi M."/>
            <person name="Gouzy J."/>
            <person name="Gamas P."/>
        </authorList>
    </citation>
    <scope>NUCLEOTIDE SEQUENCE [LARGE SCALE GENOMIC DNA]</scope>
    <source>
        <strain evidence="2">cv. Jemalong A17</strain>
    </source>
</reference>